<dbReference type="RefSeq" id="XP_044543996.1">
    <property type="nucleotide sequence ID" value="XM_044685938.1"/>
</dbReference>
<keyword evidence="2" id="KW-1185">Reference proteome</keyword>
<dbReference type="EMBL" id="PYSW02000042">
    <property type="protein sequence ID" value="KAG2374822.1"/>
    <property type="molecule type" value="Genomic_DNA"/>
</dbReference>
<reference evidence="1 2" key="1">
    <citation type="journal article" date="2018" name="BMC Genomics">
        <title>The genome of Naegleria lovaniensis, the basis for a comparative approach to unravel pathogenicity factors of the human pathogenic amoeba N. fowleri.</title>
        <authorList>
            <person name="Liechti N."/>
            <person name="Schurch N."/>
            <person name="Bruggmann R."/>
            <person name="Wittwer M."/>
        </authorList>
    </citation>
    <scope>NUCLEOTIDE SEQUENCE [LARGE SCALE GENOMIC DNA]</scope>
    <source>
        <strain evidence="1 2">ATCC 30569</strain>
    </source>
</reference>
<proteinExistence type="predicted"/>
<accession>A0AA88GBZ0</accession>
<dbReference type="InterPro" id="IPR005490">
    <property type="entry name" value="LD_TPept_cat_dom"/>
</dbReference>
<dbReference type="GeneID" id="68102853"/>
<dbReference type="AlphaFoldDB" id="A0AA88GBZ0"/>
<dbReference type="GO" id="GO:0016740">
    <property type="term" value="F:transferase activity"/>
    <property type="evidence" value="ECO:0007669"/>
    <property type="project" value="InterPro"/>
</dbReference>
<evidence type="ECO:0000313" key="1">
    <source>
        <dbReference type="EMBL" id="KAG2374822.1"/>
    </source>
</evidence>
<sequence>MASHHSSLSFPIPPFRRELHHGDTGPDVLILQLLLSRFEDWKKKQQQQLVLGTCKKSIVPLSSLEHSKLSTDKEVVYITTTTIEKEETRLEMNGIMNDATEQVLQEFVFQQEELHHVMKETFHDEKIVNFTPEMAQHLLKLYMYDEYQEEFIDWKEFQENGSLLLLTCLPSPYLFYLYIPVMEDRTIETECMLFDARGELKFKFRGRTKGKIGLNQLTTYGDTPTGLYTCDLNSPFQDVKSFGPYNVVRLIQGLKGNALHIYPSIRCGILIHTGEWECNDPMPNSLGCIHVTPQDGQLLAHILEHELRVQVHENLCGKMPYPFPVQGLVSIVQQK</sequence>
<gene>
    <name evidence="1" type="ORF">C9374_010399</name>
</gene>
<dbReference type="Proteomes" id="UP000816034">
    <property type="component" value="Unassembled WGS sequence"/>
</dbReference>
<organism evidence="1 2">
    <name type="scientific">Naegleria lovaniensis</name>
    <name type="common">Amoeba</name>
    <dbReference type="NCBI Taxonomy" id="51637"/>
    <lineage>
        <taxon>Eukaryota</taxon>
        <taxon>Discoba</taxon>
        <taxon>Heterolobosea</taxon>
        <taxon>Tetramitia</taxon>
        <taxon>Eutetramitia</taxon>
        <taxon>Vahlkampfiidae</taxon>
        <taxon>Naegleria</taxon>
    </lineage>
</organism>
<dbReference type="CDD" id="cd16913">
    <property type="entry name" value="YkuD_like"/>
    <property type="match status" value="1"/>
</dbReference>
<evidence type="ECO:0008006" key="3">
    <source>
        <dbReference type="Google" id="ProtNLM"/>
    </source>
</evidence>
<comment type="caution">
    <text evidence="1">The sequence shown here is derived from an EMBL/GenBank/DDBJ whole genome shotgun (WGS) entry which is preliminary data.</text>
</comment>
<evidence type="ECO:0000313" key="2">
    <source>
        <dbReference type="Proteomes" id="UP000816034"/>
    </source>
</evidence>
<name>A0AA88GBZ0_NAELO</name>
<protein>
    <recommendedName>
        <fullName evidence="3">YkuD domain-containing protein</fullName>
    </recommendedName>
</protein>